<dbReference type="GO" id="GO:0046872">
    <property type="term" value="F:metal ion binding"/>
    <property type="evidence" value="ECO:0007669"/>
    <property type="project" value="UniProtKB-KW"/>
</dbReference>
<dbReference type="PROSITE" id="PS01278">
    <property type="entry name" value="MTTASE_RADICAL"/>
    <property type="match status" value="1"/>
</dbReference>
<comment type="subunit">
    <text evidence="13">Monomer.</text>
</comment>
<dbReference type="Pfam" id="PF00919">
    <property type="entry name" value="UPF0004"/>
    <property type="match status" value="1"/>
</dbReference>
<evidence type="ECO:0000259" key="14">
    <source>
        <dbReference type="PROSITE" id="PS50926"/>
    </source>
</evidence>
<dbReference type="EC" id="2.8.4.3" evidence="9 13"/>
<dbReference type="InterPro" id="IPR007197">
    <property type="entry name" value="rSAM"/>
</dbReference>
<dbReference type="Gene3D" id="3.40.50.12160">
    <property type="entry name" value="Methylthiotransferase, N-terminal domain"/>
    <property type="match status" value="1"/>
</dbReference>
<feature type="binding site" evidence="13">
    <location>
        <position position="171"/>
    </location>
    <ligand>
        <name>[4Fe-4S] cluster</name>
        <dbReference type="ChEBI" id="CHEBI:49883"/>
        <label>2</label>
        <note>4Fe-4S-S-AdoMet</note>
    </ligand>
</feature>
<keyword evidence="8 13" id="KW-0411">Iron-sulfur</keyword>
<dbReference type="FunFam" id="3.80.30.20:FF:000001">
    <property type="entry name" value="tRNA-2-methylthio-N(6)-dimethylallyladenosine synthase 2"/>
    <property type="match status" value="1"/>
</dbReference>
<dbReference type="GO" id="GO:0051539">
    <property type="term" value="F:4 iron, 4 sulfur cluster binding"/>
    <property type="evidence" value="ECO:0007669"/>
    <property type="project" value="UniProtKB-UniRule"/>
</dbReference>
<keyword evidence="2 13" id="KW-0004">4Fe-4S</keyword>
<feature type="domain" description="Radical SAM core" evidence="16">
    <location>
        <begin position="153"/>
        <end position="382"/>
    </location>
</feature>
<dbReference type="SFLD" id="SFLDS00029">
    <property type="entry name" value="Radical_SAM"/>
    <property type="match status" value="1"/>
</dbReference>
<dbReference type="GO" id="GO:0035597">
    <property type="term" value="F:tRNA-2-methylthio-N(6)-dimethylallyladenosine(37) synthase activity"/>
    <property type="evidence" value="ECO:0007669"/>
    <property type="project" value="UniProtKB-EC"/>
</dbReference>
<dbReference type="GO" id="GO:0005829">
    <property type="term" value="C:cytosol"/>
    <property type="evidence" value="ECO:0007669"/>
    <property type="project" value="TreeGrafter"/>
</dbReference>
<feature type="binding site" evidence="13">
    <location>
        <position position="26"/>
    </location>
    <ligand>
        <name>[4Fe-4S] cluster</name>
        <dbReference type="ChEBI" id="CHEBI:49883"/>
        <label>1</label>
    </ligand>
</feature>
<feature type="domain" description="TRAM" evidence="14">
    <location>
        <begin position="385"/>
        <end position="447"/>
    </location>
</feature>
<dbReference type="SUPFAM" id="SSF102114">
    <property type="entry name" value="Radical SAM enzymes"/>
    <property type="match status" value="1"/>
</dbReference>
<evidence type="ECO:0000259" key="16">
    <source>
        <dbReference type="PROSITE" id="PS51918"/>
    </source>
</evidence>
<reference evidence="17 18" key="1">
    <citation type="journal article" date="2018" name="Nat. Biotechnol.">
        <title>A standardized bacterial taxonomy based on genome phylogeny substantially revises the tree of life.</title>
        <authorList>
            <person name="Parks D.H."/>
            <person name="Chuvochina M."/>
            <person name="Waite D.W."/>
            <person name="Rinke C."/>
            <person name="Skarshewski A."/>
            <person name="Chaumeil P.A."/>
            <person name="Hugenholtz P."/>
        </authorList>
    </citation>
    <scope>NUCLEOTIDE SEQUENCE [LARGE SCALE GENOMIC DNA]</scope>
    <source>
        <strain evidence="17">UBA8844</strain>
    </source>
</reference>
<dbReference type="Pfam" id="PF04055">
    <property type="entry name" value="Radical_SAM"/>
    <property type="match status" value="1"/>
</dbReference>
<dbReference type="InterPro" id="IPR013848">
    <property type="entry name" value="Methylthiotransferase_N"/>
</dbReference>
<dbReference type="Gene3D" id="3.80.30.20">
    <property type="entry name" value="tm_1862 like domain"/>
    <property type="match status" value="1"/>
</dbReference>
<keyword evidence="3 13" id="KW-0963">Cytoplasm</keyword>
<dbReference type="NCBIfam" id="TIGR01574">
    <property type="entry name" value="miaB-methiolase"/>
    <property type="match status" value="1"/>
</dbReference>
<feature type="binding site" evidence="13">
    <location>
        <position position="94"/>
    </location>
    <ligand>
        <name>[4Fe-4S] cluster</name>
        <dbReference type="ChEBI" id="CHEBI:49883"/>
        <label>1</label>
    </ligand>
</feature>
<sequence length="463" mass="51483">MVMSEVEQAGGVMTKKPTVYIETYGCQMNVADSELMYGKLVAHGYEPVDAPDGADVILVNTCAIRENAETRVIGRLGELRRYMKPDTIVGVTGCMAQRLGPRVLEQARHVSLVVGPDGYRALPALLDGARRGEKFTATDFDLEEHYEDVVARRFEGVKAWIPVQRGCDYRCTYCIVPFTRGPERSRKLDDVVREVQQVVEQGLSEVVLLGQTVNSYTDGTHDFADLLRAVGAVDGIRRVRYTSPHPNDFSDRVIDAMASVATVCEHIHLPMQSGSTSMLKRMLRRYSREEYLDCVARMRAAIPGLSLTTDIIVGFPGETDAEFEDTLSLCQEVRFDDAFMFKFSPREGTPATRMPADWTIPDDVMAARFDRLVKTVRGISRENNLKRLGDTVEVLIEKLARDGELWQARSRDFKTVMVPADAGKIGDYLRVQLTGTTGATFTGTPVADAAAGRRERKPLPMAV</sequence>
<dbReference type="CDD" id="cd01335">
    <property type="entry name" value="Radical_SAM"/>
    <property type="match status" value="1"/>
</dbReference>
<comment type="similarity">
    <text evidence="13">Belongs to the methylthiotransferase family. MiaB subfamily.</text>
</comment>
<dbReference type="AlphaFoldDB" id="A0A3D4V790"/>
<dbReference type="InterPro" id="IPR005839">
    <property type="entry name" value="Methylthiotransferase"/>
</dbReference>
<gene>
    <name evidence="13 17" type="primary">miaB</name>
    <name evidence="17" type="ORF">DGD08_03080</name>
</gene>
<dbReference type="HAMAP" id="MF_01864">
    <property type="entry name" value="tRNA_metthiotr_MiaB"/>
    <property type="match status" value="1"/>
</dbReference>
<evidence type="ECO:0000256" key="5">
    <source>
        <dbReference type="ARBA" id="ARBA00022691"/>
    </source>
</evidence>
<protein>
    <recommendedName>
        <fullName evidence="10 13">tRNA-2-methylthio-N(6)-dimethylallyladenosine synthase</fullName>
        <ecNumber evidence="9 13">2.8.4.3</ecNumber>
    </recommendedName>
    <alternativeName>
        <fullName evidence="12 13">(Dimethylallyl)adenosine tRNA methylthiotransferase MiaB</fullName>
    </alternativeName>
    <alternativeName>
        <fullName evidence="11 13">tRNA-i(6)A37 methylthiotransferase</fullName>
    </alternativeName>
</protein>
<dbReference type="SFLD" id="SFLDF00273">
    <property type="entry name" value="(dimethylallyl)adenosine_tRNA"/>
    <property type="match status" value="1"/>
</dbReference>
<keyword evidence="5 13" id="KW-0949">S-adenosyl-L-methionine</keyword>
<dbReference type="PANTHER" id="PTHR43020">
    <property type="entry name" value="CDK5 REGULATORY SUBUNIT-ASSOCIATED PROTEIN 1"/>
    <property type="match status" value="1"/>
</dbReference>
<dbReference type="SFLD" id="SFLDG01061">
    <property type="entry name" value="methylthiotransferase"/>
    <property type="match status" value="1"/>
</dbReference>
<evidence type="ECO:0000256" key="9">
    <source>
        <dbReference type="ARBA" id="ARBA00033765"/>
    </source>
</evidence>
<keyword evidence="7 13" id="KW-0408">Iron</keyword>
<dbReference type="PROSITE" id="PS51918">
    <property type="entry name" value="RADICAL_SAM"/>
    <property type="match status" value="1"/>
</dbReference>
<evidence type="ECO:0000256" key="7">
    <source>
        <dbReference type="ARBA" id="ARBA00023004"/>
    </source>
</evidence>
<dbReference type="InterPro" id="IPR038135">
    <property type="entry name" value="Methylthiotransferase_N_sf"/>
</dbReference>
<organism evidence="17 18">
    <name type="scientific">Gemmatimonas aurantiaca</name>
    <dbReference type="NCBI Taxonomy" id="173480"/>
    <lineage>
        <taxon>Bacteria</taxon>
        <taxon>Pseudomonadati</taxon>
        <taxon>Gemmatimonadota</taxon>
        <taxon>Gemmatimonadia</taxon>
        <taxon>Gemmatimonadales</taxon>
        <taxon>Gemmatimonadaceae</taxon>
        <taxon>Gemmatimonas</taxon>
    </lineage>
</organism>
<dbReference type="InterPro" id="IPR006638">
    <property type="entry name" value="Elp3/MiaA/NifB-like_rSAM"/>
</dbReference>
<comment type="subcellular location">
    <subcellularLocation>
        <location evidence="13">Cytoplasm</location>
    </subcellularLocation>
</comment>
<evidence type="ECO:0000256" key="3">
    <source>
        <dbReference type="ARBA" id="ARBA00022490"/>
    </source>
</evidence>
<dbReference type="InterPro" id="IPR023404">
    <property type="entry name" value="rSAM_horseshoe"/>
</dbReference>
<feature type="domain" description="MTTase N-terminal" evidence="15">
    <location>
        <begin position="17"/>
        <end position="131"/>
    </location>
</feature>
<dbReference type="EMBL" id="DPIY01000004">
    <property type="protein sequence ID" value="HCT56177.1"/>
    <property type="molecule type" value="Genomic_DNA"/>
</dbReference>
<comment type="cofactor">
    <cofactor evidence="13">
        <name>[4Fe-4S] cluster</name>
        <dbReference type="ChEBI" id="CHEBI:49883"/>
    </cofactor>
    <text evidence="13">Binds 2 [4Fe-4S] clusters. One cluster is coordinated with 3 cysteines and an exchangeable S-adenosyl-L-methionine.</text>
</comment>
<dbReference type="InterPro" id="IPR058240">
    <property type="entry name" value="rSAM_sf"/>
</dbReference>
<comment type="caution">
    <text evidence="17">The sequence shown here is derived from an EMBL/GenBank/DDBJ whole genome shotgun (WGS) entry which is preliminary data.</text>
</comment>
<dbReference type="PROSITE" id="PS51449">
    <property type="entry name" value="MTTASE_N"/>
    <property type="match status" value="1"/>
</dbReference>
<dbReference type="NCBIfam" id="TIGR00089">
    <property type="entry name" value="MiaB/RimO family radical SAM methylthiotransferase"/>
    <property type="match status" value="1"/>
</dbReference>
<feature type="binding site" evidence="13">
    <location>
        <position position="62"/>
    </location>
    <ligand>
        <name>[4Fe-4S] cluster</name>
        <dbReference type="ChEBI" id="CHEBI:49883"/>
        <label>1</label>
    </ligand>
</feature>
<evidence type="ECO:0000256" key="6">
    <source>
        <dbReference type="ARBA" id="ARBA00022723"/>
    </source>
</evidence>
<feature type="binding site" evidence="13">
    <location>
        <position position="167"/>
    </location>
    <ligand>
        <name>[4Fe-4S] cluster</name>
        <dbReference type="ChEBI" id="CHEBI:49883"/>
        <label>2</label>
        <note>4Fe-4S-S-AdoMet</note>
    </ligand>
</feature>
<dbReference type="FunFam" id="3.40.50.12160:FF:000003">
    <property type="entry name" value="CDK5 regulatory subunit-associated protein 1"/>
    <property type="match status" value="1"/>
</dbReference>
<proteinExistence type="inferred from homology"/>
<evidence type="ECO:0000259" key="15">
    <source>
        <dbReference type="PROSITE" id="PS51449"/>
    </source>
</evidence>
<evidence type="ECO:0000313" key="17">
    <source>
        <dbReference type="EMBL" id="HCT56177.1"/>
    </source>
</evidence>
<evidence type="ECO:0000256" key="8">
    <source>
        <dbReference type="ARBA" id="ARBA00023014"/>
    </source>
</evidence>
<evidence type="ECO:0000313" key="18">
    <source>
        <dbReference type="Proteomes" id="UP000264071"/>
    </source>
</evidence>
<dbReference type="Pfam" id="PF01938">
    <property type="entry name" value="TRAM"/>
    <property type="match status" value="1"/>
</dbReference>
<name>A0A3D4V790_9BACT</name>
<evidence type="ECO:0000256" key="12">
    <source>
        <dbReference type="ARBA" id="ARBA00081141"/>
    </source>
</evidence>
<dbReference type="PROSITE" id="PS50926">
    <property type="entry name" value="TRAM"/>
    <property type="match status" value="1"/>
</dbReference>
<keyword evidence="6 13" id="KW-0479">Metal-binding</keyword>
<evidence type="ECO:0000256" key="4">
    <source>
        <dbReference type="ARBA" id="ARBA00022679"/>
    </source>
</evidence>
<evidence type="ECO:0000256" key="10">
    <source>
        <dbReference type="ARBA" id="ARBA00068570"/>
    </source>
</evidence>
<accession>A0A3D4V790</accession>
<dbReference type="SFLD" id="SFLDG01082">
    <property type="entry name" value="B12-binding_domain_containing"/>
    <property type="match status" value="1"/>
</dbReference>
<comment type="catalytic activity">
    <reaction evidence="13">
        <text>N(6)-dimethylallyladenosine(37) in tRNA + (sulfur carrier)-SH + AH2 + 2 S-adenosyl-L-methionine = 2-methylsulfanyl-N(6)-dimethylallyladenosine(37) in tRNA + (sulfur carrier)-H + 5'-deoxyadenosine + L-methionine + A + S-adenosyl-L-homocysteine + 2 H(+)</text>
        <dbReference type="Rhea" id="RHEA:37067"/>
        <dbReference type="Rhea" id="RHEA-COMP:10375"/>
        <dbReference type="Rhea" id="RHEA-COMP:10376"/>
        <dbReference type="Rhea" id="RHEA-COMP:14737"/>
        <dbReference type="Rhea" id="RHEA-COMP:14739"/>
        <dbReference type="ChEBI" id="CHEBI:13193"/>
        <dbReference type="ChEBI" id="CHEBI:15378"/>
        <dbReference type="ChEBI" id="CHEBI:17319"/>
        <dbReference type="ChEBI" id="CHEBI:17499"/>
        <dbReference type="ChEBI" id="CHEBI:29917"/>
        <dbReference type="ChEBI" id="CHEBI:57844"/>
        <dbReference type="ChEBI" id="CHEBI:57856"/>
        <dbReference type="ChEBI" id="CHEBI:59789"/>
        <dbReference type="ChEBI" id="CHEBI:64428"/>
        <dbReference type="ChEBI" id="CHEBI:74415"/>
        <dbReference type="ChEBI" id="CHEBI:74417"/>
        <dbReference type="EC" id="2.8.4.3"/>
    </reaction>
</comment>
<evidence type="ECO:0000256" key="13">
    <source>
        <dbReference type="HAMAP-Rule" id="MF_01864"/>
    </source>
</evidence>
<evidence type="ECO:0000256" key="11">
    <source>
        <dbReference type="ARBA" id="ARBA00080698"/>
    </source>
</evidence>
<dbReference type="PANTHER" id="PTHR43020:SF2">
    <property type="entry name" value="MITOCHONDRIAL TRNA METHYLTHIOTRANSFERASE CDK5RAP1"/>
    <property type="match status" value="1"/>
</dbReference>
<feature type="binding site" evidence="13">
    <location>
        <position position="174"/>
    </location>
    <ligand>
        <name>[4Fe-4S] cluster</name>
        <dbReference type="ChEBI" id="CHEBI:49883"/>
        <label>2</label>
        <note>4Fe-4S-S-AdoMet</note>
    </ligand>
</feature>
<dbReference type="Proteomes" id="UP000264071">
    <property type="component" value="Unassembled WGS sequence"/>
</dbReference>
<evidence type="ECO:0000256" key="1">
    <source>
        <dbReference type="ARBA" id="ARBA00003234"/>
    </source>
</evidence>
<dbReference type="InterPro" id="IPR006463">
    <property type="entry name" value="MiaB_methiolase"/>
</dbReference>
<comment type="function">
    <text evidence="1 13">Catalyzes the methylthiolation of N6-(dimethylallyl)adenosine (i(6)A), leading to the formation of 2-methylthio-N6-(dimethylallyl)adenosine (ms(2)i(6)A) at position 37 in tRNAs that read codons beginning with uridine.</text>
</comment>
<keyword evidence="4 13" id="KW-0808">Transferase</keyword>
<dbReference type="InterPro" id="IPR002792">
    <property type="entry name" value="TRAM_dom"/>
</dbReference>
<dbReference type="SMART" id="SM00729">
    <property type="entry name" value="Elp3"/>
    <property type="match status" value="1"/>
</dbReference>
<evidence type="ECO:0000256" key="2">
    <source>
        <dbReference type="ARBA" id="ARBA00022485"/>
    </source>
</evidence>
<dbReference type="InterPro" id="IPR020612">
    <property type="entry name" value="Methylthiotransferase_CS"/>
</dbReference>
<keyword evidence="13" id="KW-0819">tRNA processing</keyword>